<evidence type="ECO:0000256" key="4">
    <source>
        <dbReference type="SAM" id="MobiDB-lite"/>
    </source>
</evidence>
<comment type="similarity">
    <text evidence="1">Belongs to the N-acetylmuramoyl-L-alanine amidase 2 family.</text>
</comment>
<dbReference type="SMART" id="SM00701">
    <property type="entry name" value="PGRP"/>
    <property type="match status" value="1"/>
</dbReference>
<name>A0A6J1SZ72_FRAOC</name>
<dbReference type="GO" id="GO:0045087">
    <property type="term" value="P:innate immune response"/>
    <property type="evidence" value="ECO:0007669"/>
    <property type="project" value="UniProtKB-KW"/>
</dbReference>
<dbReference type="Pfam" id="PF01510">
    <property type="entry name" value="Amidase_2"/>
    <property type="match status" value="1"/>
</dbReference>
<evidence type="ECO:0000256" key="2">
    <source>
        <dbReference type="ARBA" id="ARBA00022588"/>
    </source>
</evidence>
<organism evidence="7 8">
    <name type="scientific">Frankliniella occidentalis</name>
    <name type="common">Western flower thrips</name>
    <name type="synonym">Euthrips occidentalis</name>
    <dbReference type="NCBI Taxonomy" id="133901"/>
    <lineage>
        <taxon>Eukaryota</taxon>
        <taxon>Metazoa</taxon>
        <taxon>Ecdysozoa</taxon>
        <taxon>Arthropoda</taxon>
        <taxon>Hexapoda</taxon>
        <taxon>Insecta</taxon>
        <taxon>Pterygota</taxon>
        <taxon>Neoptera</taxon>
        <taxon>Paraneoptera</taxon>
        <taxon>Thysanoptera</taxon>
        <taxon>Terebrantia</taxon>
        <taxon>Thripoidea</taxon>
        <taxon>Thripidae</taxon>
        <taxon>Frankliniella</taxon>
    </lineage>
</organism>
<sequence>MGHRGGDDPLCFDGVVRLAAPCASTSDTTAVEADAAEPYLARSVSAVDSGFRDDDLDDSASSCSSATSSCYAGSNSSVSVKDLVHSALHADEPPMSFGDISVRHSENVQIGNNTHFHGKVTVVLSSSKSVNGVAVPAVLPAATDPDLLLALDKGPVPRSPDGSVPPGDHGGHLGSNSCRIFHKRRWLTPRRRFIIRQPRPGKTKGVWPVLLTERAGAEQRAVSTKFWTRPCFYIPVALGTLLVSALAITAATLSSSSPTPTARAQLPNGLTLVPRDEWVAAPPRDGINHLTTPVEYVIIHHSASDMCYSNPECVKQTRHIQQYHMESRNWSDIAYNFLVGGNGYAYVGRGWDQEGAHTFNWNARSVGVCLIGTFTYGRPTIEQMRSTLQLLEWGVTLGKVAPGYKLAGVCQMRSTESPGRQLFSEIKRWEHWWNYTVGDSYCK</sequence>
<reference evidence="8" key="1">
    <citation type="submission" date="2025-08" db="UniProtKB">
        <authorList>
            <consortium name="RefSeq"/>
        </authorList>
    </citation>
    <scope>IDENTIFICATION</scope>
    <source>
        <tissue evidence="8">Whole organism</tissue>
    </source>
</reference>
<dbReference type="SMART" id="SM00644">
    <property type="entry name" value="Ami_2"/>
    <property type="match status" value="1"/>
</dbReference>
<keyword evidence="3" id="KW-0391">Immunity</keyword>
<keyword evidence="7" id="KW-1185">Reference proteome</keyword>
<dbReference type="FunFam" id="3.40.80.10:FF:000001">
    <property type="entry name" value="Peptidoglycan recognition protein 1"/>
    <property type="match status" value="1"/>
</dbReference>
<gene>
    <name evidence="8" type="primary">LOC113212171</name>
</gene>
<dbReference type="InterPro" id="IPR002502">
    <property type="entry name" value="Amidase_domain"/>
</dbReference>
<accession>A0A6J1SZ72</accession>
<dbReference type="RefSeq" id="XP_026286564.1">
    <property type="nucleotide sequence ID" value="XM_026430779.2"/>
</dbReference>
<dbReference type="InterPro" id="IPR006619">
    <property type="entry name" value="PGRP_domain_met/bac"/>
</dbReference>
<dbReference type="KEGG" id="foc:113212171"/>
<protein>
    <submittedName>
        <fullName evidence="8">Uncharacterized protein LOC113212171 isoform X1</fullName>
    </submittedName>
</protein>
<feature type="domain" description="Peptidoglycan recognition protein family" evidence="6">
    <location>
        <begin position="270"/>
        <end position="413"/>
    </location>
</feature>
<evidence type="ECO:0000313" key="7">
    <source>
        <dbReference type="Proteomes" id="UP000504606"/>
    </source>
</evidence>
<dbReference type="OrthoDB" id="10001926at2759"/>
<dbReference type="Proteomes" id="UP000504606">
    <property type="component" value="Unplaced"/>
</dbReference>
<dbReference type="GO" id="GO:0008745">
    <property type="term" value="F:N-acetylmuramoyl-L-alanine amidase activity"/>
    <property type="evidence" value="ECO:0007669"/>
    <property type="project" value="InterPro"/>
</dbReference>
<proteinExistence type="inferred from homology"/>
<feature type="region of interest" description="Disordered" evidence="4">
    <location>
        <begin position="150"/>
        <end position="174"/>
    </location>
</feature>
<evidence type="ECO:0000256" key="1">
    <source>
        <dbReference type="ARBA" id="ARBA00007553"/>
    </source>
</evidence>
<dbReference type="InterPro" id="IPR036505">
    <property type="entry name" value="Amidase/PGRP_sf"/>
</dbReference>
<dbReference type="InterPro" id="IPR015510">
    <property type="entry name" value="PGRP"/>
</dbReference>
<dbReference type="PANTHER" id="PTHR11022:SF41">
    <property type="entry name" value="PEPTIDOGLYCAN-RECOGNITION PROTEIN LC-RELATED"/>
    <property type="match status" value="1"/>
</dbReference>
<evidence type="ECO:0000313" key="8">
    <source>
        <dbReference type="RefSeq" id="XP_026286564.1"/>
    </source>
</evidence>
<dbReference type="PANTHER" id="PTHR11022">
    <property type="entry name" value="PEPTIDOGLYCAN RECOGNITION PROTEIN"/>
    <property type="match status" value="1"/>
</dbReference>
<feature type="domain" description="N-acetylmuramoyl-L-alanine amidase" evidence="5">
    <location>
        <begin position="282"/>
        <end position="419"/>
    </location>
</feature>
<dbReference type="CDD" id="cd06583">
    <property type="entry name" value="PGRP"/>
    <property type="match status" value="1"/>
</dbReference>
<dbReference type="GeneID" id="113212171"/>
<evidence type="ECO:0000259" key="6">
    <source>
        <dbReference type="SMART" id="SM00701"/>
    </source>
</evidence>
<dbReference type="AlphaFoldDB" id="A0A6J1SZ72"/>
<dbReference type="GO" id="GO:0009253">
    <property type="term" value="P:peptidoglycan catabolic process"/>
    <property type="evidence" value="ECO:0007669"/>
    <property type="project" value="InterPro"/>
</dbReference>
<dbReference type="SUPFAM" id="SSF55846">
    <property type="entry name" value="N-acetylmuramoyl-L-alanine amidase-like"/>
    <property type="match status" value="1"/>
</dbReference>
<evidence type="ECO:0000256" key="3">
    <source>
        <dbReference type="ARBA" id="ARBA00022859"/>
    </source>
</evidence>
<evidence type="ECO:0000259" key="5">
    <source>
        <dbReference type="SMART" id="SM00644"/>
    </source>
</evidence>
<dbReference type="Gene3D" id="3.40.80.10">
    <property type="entry name" value="Peptidoglycan recognition protein-like"/>
    <property type="match status" value="1"/>
</dbReference>
<keyword evidence="2" id="KW-0399">Innate immunity</keyword>
<dbReference type="GO" id="GO:0008270">
    <property type="term" value="F:zinc ion binding"/>
    <property type="evidence" value="ECO:0007669"/>
    <property type="project" value="InterPro"/>
</dbReference>